<name>A0AAV4VZB9_CAEEX</name>
<keyword evidence="2" id="KW-1185">Reference proteome</keyword>
<sequence length="170" mass="19647">MSLTGKRLSLRIEIAQEGCRVKSIKPGKFDVSELLKSDDWMTPEELLQYGSTLEEYDFSWSKWNCKLPPGGIALNYERADRRKEHGEEIPFLYDILWDMEFNNERGIVDEQLSEKLHSVFRYSFRPRTARTSQSSPISSFAQSGCIENVPVAAQDRHSELLLIEVVPFNE</sequence>
<dbReference type="Proteomes" id="UP001054945">
    <property type="component" value="Unassembled WGS sequence"/>
</dbReference>
<evidence type="ECO:0000313" key="1">
    <source>
        <dbReference type="EMBL" id="GIY75343.1"/>
    </source>
</evidence>
<dbReference type="AlphaFoldDB" id="A0AAV4VZB9"/>
<comment type="caution">
    <text evidence="1">The sequence shown here is derived from an EMBL/GenBank/DDBJ whole genome shotgun (WGS) entry which is preliminary data.</text>
</comment>
<protein>
    <submittedName>
        <fullName evidence="1">Uncharacterized protein</fullName>
    </submittedName>
</protein>
<evidence type="ECO:0000313" key="2">
    <source>
        <dbReference type="Proteomes" id="UP001054945"/>
    </source>
</evidence>
<gene>
    <name evidence="1" type="ORF">CEXT_735691</name>
</gene>
<accession>A0AAV4VZB9</accession>
<organism evidence="1 2">
    <name type="scientific">Caerostris extrusa</name>
    <name type="common">Bark spider</name>
    <name type="synonym">Caerostris bankana</name>
    <dbReference type="NCBI Taxonomy" id="172846"/>
    <lineage>
        <taxon>Eukaryota</taxon>
        <taxon>Metazoa</taxon>
        <taxon>Ecdysozoa</taxon>
        <taxon>Arthropoda</taxon>
        <taxon>Chelicerata</taxon>
        <taxon>Arachnida</taxon>
        <taxon>Araneae</taxon>
        <taxon>Araneomorphae</taxon>
        <taxon>Entelegynae</taxon>
        <taxon>Araneoidea</taxon>
        <taxon>Araneidae</taxon>
        <taxon>Caerostris</taxon>
    </lineage>
</organism>
<dbReference type="EMBL" id="BPLR01015326">
    <property type="protein sequence ID" value="GIY75343.1"/>
    <property type="molecule type" value="Genomic_DNA"/>
</dbReference>
<reference evidence="1 2" key="1">
    <citation type="submission" date="2021-06" db="EMBL/GenBank/DDBJ databases">
        <title>Caerostris extrusa draft genome.</title>
        <authorList>
            <person name="Kono N."/>
            <person name="Arakawa K."/>
        </authorList>
    </citation>
    <scope>NUCLEOTIDE SEQUENCE [LARGE SCALE GENOMIC DNA]</scope>
</reference>
<proteinExistence type="predicted"/>